<dbReference type="Proteomes" id="UP001172673">
    <property type="component" value="Unassembled WGS sequence"/>
</dbReference>
<dbReference type="EMBL" id="JAPDRK010000014">
    <property type="protein sequence ID" value="KAJ9606376.1"/>
    <property type="molecule type" value="Genomic_DNA"/>
</dbReference>
<evidence type="ECO:0000256" key="1">
    <source>
        <dbReference type="ARBA" id="ARBA00022630"/>
    </source>
</evidence>
<accession>A0AA38X441</accession>
<evidence type="ECO:0008006" key="7">
    <source>
        <dbReference type="Google" id="ProtNLM"/>
    </source>
</evidence>
<gene>
    <name evidence="5" type="ORF">H2200_009337</name>
</gene>
<evidence type="ECO:0000256" key="3">
    <source>
        <dbReference type="ARBA" id="ARBA00022857"/>
    </source>
</evidence>
<evidence type="ECO:0000256" key="2">
    <source>
        <dbReference type="ARBA" id="ARBA00022827"/>
    </source>
</evidence>
<organism evidence="5 6">
    <name type="scientific">Cladophialophora chaetospira</name>
    <dbReference type="NCBI Taxonomy" id="386627"/>
    <lineage>
        <taxon>Eukaryota</taxon>
        <taxon>Fungi</taxon>
        <taxon>Dikarya</taxon>
        <taxon>Ascomycota</taxon>
        <taxon>Pezizomycotina</taxon>
        <taxon>Eurotiomycetes</taxon>
        <taxon>Chaetothyriomycetidae</taxon>
        <taxon>Chaetothyriales</taxon>
        <taxon>Herpotrichiellaceae</taxon>
        <taxon>Cladophialophora</taxon>
    </lineage>
</organism>
<dbReference type="GO" id="GO:0016491">
    <property type="term" value="F:oxidoreductase activity"/>
    <property type="evidence" value="ECO:0007669"/>
    <property type="project" value="UniProtKB-KW"/>
</dbReference>
<dbReference type="InterPro" id="IPR050775">
    <property type="entry name" value="FAD-binding_Monooxygenases"/>
</dbReference>
<protein>
    <recommendedName>
        <fullName evidence="7">Cyclohexanone monooxygenase</fullName>
    </recommendedName>
</protein>
<keyword evidence="2" id="KW-0274">FAD</keyword>
<evidence type="ECO:0000313" key="5">
    <source>
        <dbReference type="EMBL" id="KAJ9606376.1"/>
    </source>
</evidence>
<dbReference type="AlphaFoldDB" id="A0AA38X441"/>
<keyword evidence="3" id="KW-0521">NADP</keyword>
<dbReference type="InterPro" id="IPR036188">
    <property type="entry name" value="FAD/NAD-bd_sf"/>
</dbReference>
<name>A0AA38X441_9EURO</name>
<proteinExistence type="predicted"/>
<keyword evidence="1" id="KW-0285">Flavoprotein</keyword>
<reference evidence="5" key="1">
    <citation type="submission" date="2022-10" db="EMBL/GenBank/DDBJ databases">
        <title>Culturing micro-colonial fungi from biological soil crusts in the Mojave desert and describing Neophaeococcomyces mojavensis, and introducing the new genera and species Taxawa tesnikishii.</title>
        <authorList>
            <person name="Kurbessoian T."/>
            <person name="Stajich J.E."/>
        </authorList>
    </citation>
    <scope>NUCLEOTIDE SEQUENCE</scope>
    <source>
        <strain evidence="5">TK_41</strain>
    </source>
</reference>
<dbReference type="Pfam" id="PF13738">
    <property type="entry name" value="Pyr_redox_3"/>
    <property type="match status" value="1"/>
</dbReference>
<comment type="caution">
    <text evidence="5">The sequence shown here is derived from an EMBL/GenBank/DDBJ whole genome shotgun (WGS) entry which is preliminary data.</text>
</comment>
<dbReference type="PRINTS" id="PR00411">
    <property type="entry name" value="PNDRDTASEI"/>
</dbReference>
<dbReference type="PANTHER" id="PTHR43098:SF5">
    <property type="entry name" value="DUAL-FUNCTIONAL MONOOXYGENASE_METHYLTRANSFERASE PSOF"/>
    <property type="match status" value="1"/>
</dbReference>
<keyword evidence="4" id="KW-0560">Oxidoreductase</keyword>
<keyword evidence="6" id="KW-1185">Reference proteome</keyword>
<dbReference type="PANTHER" id="PTHR43098">
    <property type="entry name" value="L-ORNITHINE N(5)-MONOOXYGENASE-RELATED"/>
    <property type="match status" value="1"/>
</dbReference>
<dbReference type="Gene3D" id="3.50.50.60">
    <property type="entry name" value="FAD/NAD(P)-binding domain"/>
    <property type="match status" value="2"/>
</dbReference>
<evidence type="ECO:0000256" key="4">
    <source>
        <dbReference type="ARBA" id="ARBA00023002"/>
    </source>
</evidence>
<evidence type="ECO:0000313" key="6">
    <source>
        <dbReference type="Proteomes" id="UP001172673"/>
    </source>
</evidence>
<sequence>MASQFYDAVIIGAGMGGIYQASRLLKLGLTVKVLDRADGPGGTWYWNRYPGAMSDTHSHLYRYSWDKEDLQTYPWSTNYLDSKDILGYLNHVVDRHDLRKHMQFRTEVLSMRWNEEDYTWTIDTLSGSFSARYVVTAVGLLSEPNWPSIPGRDSFQGELYHTSRWPETYDLTGKRVGVIGNGSTGVQLITTIAPLVGSLLCFQRSPQYSVPAGRKAVSKDERDLINGSYDDIWAQARKSLSGGGFDEAKIKTTDVSKEERDQIYQALWDQGSGLRFLLGSFQDIITDETANQTACDFIKGKIAEIVKDPEKRRKLTPKDLYARRPLCDTGYYEQFNRDNVDIVDIKENPISKIVSNGVKLSDGTFHELDVLICATGFNAFDGAYRRLHIQGRNGVTLNEHWKGAPSTNMGVASAGFPNLFMILGPRSPLANVPPMIEAHVDFITSAITRVEEHRNQASTHLNVAMETTQQGEDEWGALCDMISDKMLFKRVDSYFYGGNVEGKTRSTLIFFGGLGMFSQKLQECVDSGYPSFKLI</sequence>
<dbReference type="SUPFAM" id="SSF51905">
    <property type="entry name" value="FAD/NAD(P)-binding domain"/>
    <property type="match status" value="1"/>
</dbReference>